<feature type="compositionally biased region" description="Basic and acidic residues" evidence="1">
    <location>
        <begin position="56"/>
        <end position="74"/>
    </location>
</feature>
<evidence type="ECO:0000313" key="2">
    <source>
        <dbReference type="EMBL" id="CAF2020986.1"/>
    </source>
</evidence>
<dbReference type="EMBL" id="HG994371">
    <property type="protein sequence ID" value="CAF2020986.1"/>
    <property type="molecule type" value="Genomic_DNA"/>
</dbReference>
<dbReference type="InterPro" id="IPR029058">
    <property type="entry name" value="AB_hydrolase_fold"/>
</dbReference>
<evidence type="ECO:0000256" key="1">
    <source>
        <dbReference type="SAM" id="MobiDB-lite"/>
    </source>
</evidence>
<dbReference type="AlphaFoldDB" id="A0A816N809"/>
<gene>
    <name evidence="2" type="ORF">DARMORV10_C07P47570.1</name>
</gene>
<sequence>MHVAELPGSGSGGDPILLFIQGFPELWYTWWHQMTAFSFYYRKKTPSGAATCTRAPETRGGRVSPKQDVKHRCR</sequence>
<dbReference type="Proteomes" id="UP001295469">
    <property type="component" value="Chromosome C07"/>
</dbReference>
<protein>
    <submittedName>
        <fullName evidence="2">(rape) hypothetical protein</fullName>
    </submittedName>
</protein>
<dbReference type="Gene3D" id="3.40.50.1820">
    <property type="entry name" value="alpha/beta hydrolase"/>
    <property type="match status" value="1"/>
</dbReference>
<name>A0A816N809_BRANA</name>
<proteinExistence type="predicted"/>
<accession>A0A816N809</accession>
<feature type="region of interest" description="Disordered" evidence="1">
    <location>
        <begin position="50"/>
        <end position="74"/>
    </location>
</feature>
<reference evidence="2" key="1">
    <citation type="submission" date="2021-01" db="EMBL/GenBank/DDBJ databases">
        <authorList>
            <consortium name="Genoscope - CEA"/>
            <person name="William W."/>
        </authorList>
    </citation>
    <scope>NUCLEOTIDE SEQUENCE</scope>
</reference>
<organism evidence="2">
    <name type="scientific">Brassica napus</name>
    <name type="common">Rape</name>
    <dbReference type="NCBI Taxonomy" id="3708"/>
    <lineage>
        <taxon>Eukaryota</taxon>
        <taxon>Viridiplantae</taxon>
        <taxon>Streptophyta</taxon>
        <taxon>Embryophyta</taxon>
        <taxon>Tracheophyta</taxon>
        <taxon>Spermatophyta</taxon>
        <taxon>Magnoliopsida</taxon>
        <taxon>eudicotyledons</taxon>
        <taxon>Gunneridae</taxon>
        <taxon>Pentapetalae</taxon>
        <taxon>rosids</taxon>
        <taxon>malvids</taxon>
        <taxon>Brassicales</taxon>
        <taxon>Brassicaceae</taxon>
        <taxon>Brassiceae</taxon>
        <taxon>Brassica</taxon>
    </lineage>
</organism>